<proteinExistence type="predicted"/>
<dbReference type="EMBL" id="CP084167">
    <property type="protein sequence ID" value="UJG43722.1"/>
    <property type="molecule type" value="Genomic_DNA"/>
</dbReference>
<dbReference type="SUPFAM" id="SSF50118">
    <property type="entry name" value="Cell growth inhibitor/plasmid maintenance toxic component"/>
    <property type="match status" value="1"/>
</dbReference>
<dbReference type="AlphaFoldDB" id="A0A9Y1FNG5"/>
<dbReference type="Proteomes" id="UP001200513">
    <property type="component" value="Chromosome"/>
</dbReference>
<dbReference type="InterPro" id="IPR011067">
    <property type="entry name" value="Plasmid_toxin/cell-grow_inhib"/>
</dbReference>
<name>A0A9Y1FNG5_9ARCH</name>
<dbReference type="InterPro" id="IPR003477">
    <property type="entry name" value="PemK-like"/>
</dbReference>
<accession>A0A9Y1FNG5</accession>
<protein>
    <submittedName>
        <fullName evidence="1">Type II toxin-antitoxin system PemK/MazF family toxin</fullName>
    </submittedName>
</protein>
<organism evidence="1">
    <name type="scientific">Candidatus Heimdallarchaeum endolithica</name>
    <dbReference type="NCBI Taxonomy" id="2876572"/>
    <lineage>
        <taxon>Archaea</taxon>
        <taxon>Promethearchaeati</taxon>
        <taxon>Candidatus Heimdallarchaeota</taxon>
        <taxon>Candidatus Heimdallarchaeia (ex Rinke et al. 2021) (nom. nud.)</taxon>
        <taxon>Candidatus Heimdallarchaeales</taxon>
        <taxon>Candidatus Heimdallarchaeaceae</taxon>
        <taxon>Candidatus Heimdallarchaeum</taxon>
    </lineage>
</organism>
<dbReference type="Gene3D" id="2.30.30.110">
    <property type="match status" value="1"/>
</dbReference>
<sequence>MLEFGDIILAEIQFTDRSETKKRPAVVLFQESLNVVVVGMTSNLKREGILVTREEGAIKDSIIKTSYIFTLGLNKIIKKLFSLNETKKQVLCKEIRKKVCGNYKLH</sequence>
<reference evidence="1" key="1">
    <citation type="journal article" date="2022" name="Nat. Microbiol.">
        <title>Unique mobile elements and scalable gene flow at the prokaryote-eukaryote boundary revealed by circularized Asgard archaea genomes.</title>
        <authorList>
            <person name="Wu F."/>
            <person name="Speth D.R."/>
            <person name="Philosof A."/>
            <person name="Cremiere A."/>
            <person name="Narayanan A."/>
            <person name="Barco R.A."/>
            <person name="Connon S.A."/>
            <person name="Amend J.P."/>
            <person name="Antoshechkin I.A."/>
            <person name="Orphan V.J."/>
        </authorList>
    </citation>
    <scope>NUCLEOTIDE SEQUENCE</scope>
    <source>
        <strain evidence="1">PR6</strain>
    </source>
</reference>
<dbReference type="GO" id="GO:0003677">
    <property type="term" value="F:DNA binding"/>
    <property type="evidence" value="ECO:0007669"/>
    <property type="project" value="InterPro"/>
</dbReference>
<gene>
    <name evidence="1" type="ORF">K9W46_00730</name>
</gene>
<dbReference type="Pfam" id="PF02452">
    <property type="entry name" value="PemK_toxin"/>
    <property type="match status" value="1"/>
</dbReference>
<evidence type="ECO:0000313" key="1">
    <source>
        <dbReference type="EMBL" id="UJG43722.1"/>
    </source>
</evidence>